<name>A0A078AQG9_STYLE</name>
<reference evidence="3 4" key="1">
    <citation type="submission" date="2014-06" db="EMBL/GenBank/DDBJ databases">
        <authorList>
            <person name="Swart Estienne"/>
        </authorList>
    </citation>
    <scope>NUCLEOTIDE SEQUENCE [LARGE SCALE GENOMIC DNA]</scope>
    <source>
        <strain evidence="3 4">130c</strain>
    </source>
</reference>
<accession>A0A078AQG9</accession>
<dbReference type="EMBL" id="CCKQ01011605">
    <property type="protein sequence ID" value="CDW83173.1"/>
    <property type="molecule type" value="Genomic_DNA"/>
</dbReference>
<feature type="region of interest" description="Disordered" evidence="2">
    <location>
        <begin position="116"/>
        <end position="135"/>
    </location>
</feature>
<proteinExistence type="predicted"/>
<feature type="coiled-coil region" evidence="1">
    <location>
        <begin position="694"/>
        <end position="738"/>
    </location>
</feature>
<dbReference type="Proteomes" id="UP000039865">
    <property type="component" value="Unassembled WGS sequence"/>
</dbReference>
<sequence>MQPHQEVSTLNTQEDLPSLNYNKKSLIRNRISKILCQIVKIPHFINILGQLRIAQLENQNRGDFIQGYSDYQESQKGLTQIMSQPKYSNILSNGHEQYLSVTQTNYSDNDTINFNDSTNIPRQTKQNDSPYIQNSNQKKNISHNIQRFDENTNPSMNHRSTLKFKFNDHMIHEEQNQHEQDDSRVNYESCTLNIQYLQPSSNFTSNNNECSMGTTYRQDQTSNLNQLDDSSYVESEQKFTPVPEQQVRLDPELEDHILKEDLTKESGRITFNQGFSFTKTLQSQPYDLSEDVERSRNYTVDHVETCNTKETPIFSEDYSQNQTMSKDDEKPFKEINHQNIDNKNYAQSFQNKQKQALESQFKQLLNQFERQDFNDENRDSDQIEELILEIYRISKQNNGVVPQQYQQKLTSLQKDLQLKQSKFQNYNINQKNAQSTITIGNSTMASFKSHLSSFQSTALGTMCTQEKDTQQLQQFMPDFVQKSIISQDTNILRIYRDHNQNYEKVIAQINIRKISQFKSIKNPTPSEINLGLLYLLVFSPIDTSIKLTNDKSTLVEKSWNNGIQQYFNNCGKIMQNMRKLKSMLDYERINYQIMKEIQQIWDNGVNYKELRNESSRDLRDFMNVIIERILLNRQTRELINDQTDSGNKNIIDPQTKRLNDEAKLQGILNKPPIEVQPQYDEFKYQINSTLFDQNLKLENELVQKKQDMAKTSKLVRELKSKEKQLKVSIQRKDKQEELKKKKEDQKSYMQYQQFLRDQFQQFLRERIMLDKKEKSVKTKESVLENRLQKMKENAIYRLQMIDEFKETLDKLEWNDRLKEQSKEERKKDHEEFLIKLREDKMFKQELYAIEKIIEFEERKVSRQKDLDYEHSKLLKEQEEIMKNIEYMLKAHK</sequence>
<dbReference type="InParanoid" id="A0A078AQG9"/>
<protein>
    <submittedName>
        <fullName evidence="3">Uncharacterized protein</fullName>
    </submittedName>
</protein>
<evidence type="ECO:0000313" key="3">
    <source>
        <dbReference type="EMBL" id="CDW83173.1"/>
    </source>
</evidence>
<keyword evidence="4" id="KW-1185">Reference proteome</keyword>
<gene>
    <name evidence="3" type="primary">Contig7488.g8001</name>
    <name evidence="3" type="ORF">STYLEM_12214</name>
</gene>
<evidence type="ECO:0000313" key="4">
    <source>
        <dbReference type="Proteomes" id="UP000039865"/>
    </source>
</evidence>
<dbReference type="AlphaFoldDB" id="A0A078AQG9"/>
<organism evidence="3 4">
    <name type="scientific">Stylonychia lemnae</name>
    <name type="common">Ciliate</name>
    <dbReference type="NCBI Taxonomy" id="5949"/>
    <lineage>
        <taxon>Eukaryota</taxon>
        <taxon>Sar</taxon>
        <taxon>Alveolata</taxon>
        <taxon>Ciliophora</taxon>
        <taxon>Intramacronucleata</taxon>
        <taxon>Spirotrichea</taxon>
        <taxon>Stichotrichia</taxon>
        <taxon>Sporadotrichida</taxon>
        <taxon>Oxytrichidae</taxon>
        <taxon>Stylonychinae</taxon>
        <taxon>Stylonychia</taxon>
    </lineage>
</organism>
<keyword evidence="1" id="KW-0175">Coiled coil</keyword>
<evidence type="ECO:0000256" key="2">
    <source>
        <dbReference type="SAM" id="MobiDB-lite"/>
    </source>
</evidence>
<evidence type="ECO:0000256" key="1">
    <source>
        <dbReference type="SAM" id="Coils"/>
    </source>
</evidence>